<keyword evidence="4 9" id="KW-0175">Coiled coil</keyword>
<feature type="compositionally biased region" description="Basic and acidic residues" evidence="10">
    <location>
        <begin position="1459"/>
        <end position="1468"/>
    </location>
</feature>
<dbReference type="GO" id="GO:0000146">
    <property type="term" value="F:microfilament motor activity"/>
    <property type="evidence" value="ECO:0007669"/>
    <property type="project" value="TreeGrafter"/>
</dbReference>
<dbReference type="GO" id="GO:0051015">
    <property type="term" value="F:actin filament binding"/>
    <property type="evidence" value="ECO:0007669"/>
    <property type="project" value="TreeGrafter"/>
</dbReference>
<feature type="region of interest" description="Disordered" evidence="10">
    <location>
        <begin position="1132"/>
        <end position="1164"/>
    </location>
</feature>
<dbReference type="Gene3D" id="3.40.850.10">
    <property type="entry name" value="Kinesin motor domain"/>
    <property type="match status" value="1"/>
</dbReference>
<dbReference type="GO" id="GO:0016020">
    <property type="term" value="C:membrane"/>
    <property type="evidence" value="ECO:0007669"/>
    <property type="project" value="TreeGrafter"/>
</dbReference>
<dbReference type="InterPro" id="IPR001609">
    <property type="entry name" value="Myosin_head_motor_dom-like"/>
</dbReference>
<organism evidence="12 13">
    <name type="scientific">Loa loa</name>
    <name type="common">Eye worm</name>
    <name type="synonym">Filaria loa</name>
    <dbReference type="NCBI Taxonomy" id="7209"/>
    <lineage>
        <taxon>Eukaryota</taxon>
        <taxon>Metazoa</taxon>
        <taxon>Ecdysozoa</taxon>
        <taxon>Nematoda</taxon>
        <taxon>Chromadorea</taxon>
        <taxon>Rhabditida</taxon>
        <taxon>Spirurina</taxon>
        <taxon>Spiruromorpha</taxon>
        <taxon>Filarioidea</taxon>
        <taxon>Onchocercidae</taxon>
        <taxon>Loa</taxon>
    </lineage>
</organism>
<dbReference type="STRING" id="7209.A0A1I7VFX3"/>
<feature type="region of interest" description="Actin-binding" evidence="8">
    <location>
        <begin position="643"/>
        <end position="665"/>
    </location>
</feature>
<feature type="domain" description="Myosin motor" evidence="11">
    <location>
        <begin position="76"/>
        <end position="762"/>
    </location>
</feature>
<reference evidence="13" key="2">
    <citation type="submission" date="2016-11" db="UniProtKB">
        <authorList>
            <consortium name="WormBaseParasite"/>
        </authorList>
    </citation>
    <scope>IDENTIFICATION</scope>
</reference>
<accession>A0A1I7VFX3</accession>
<dbReference type="InterPro" id="IPR027417">
    <property type="entry name" value="P-loop_NTPase"/>
</dbReference>
<dbReference type="Gene3D" id="1.20.5.4820">
    <property type="match status" value="1"/>
</dbReference>
<dbReference type="GO" id="GO:0005524">
    <property type="term" value="F:ATP binding"/>
    <property type="evidence" value="ECO:0007669"/>
    <property type="project" value="UniProtKB-UniRule"/>
</dbReference>
<evidence type="ECO:0000256" key="9">
    <source>
        <dbReference type="SAM" id="Coils"/>
    </source>
</evidence>
<comment type="similarity">
    <text evidence="1 8">Belongs to the TRAFAC class myosin-kinesin ATPase superfamily. Myosin family.</text>
</comment>
<feature type="compositionally biased region" description="Low complexity" evidence="10">
    <location>
        <begin position="1152"/>
        <end position="1164"/>
    </location>
</feature>
<feature type="binding site" evidence="8">
    <location>
        <begin position="170"/>
        <end position="177"/>
    </location>
    <ligand>
        <name>ATP</name>
        <dbReference type="ChEBI" id="CHEBI:30616"/>
    </ligand>
</feature>
<feature type="region of interest" description="Disordered" evidence="10">
    <location>
        <begin position="1449"/>
        <end position="1468"/>
    </location>
</feature>
<feature type="coiled-coil region" evidence="9">
    <location>
        <begin position="1401"/>
        <end position="1428"/>
    </location>
</feature>
<feature type="compositionally biased region" description="Basic and acidic residues" evidence="10">
    <location>
        <begin position="1132"/>
        <end position="1145"/>
    </location>
</feature>
<dbReference type="Proteomes" id="UP000095285">
    <property type="component" value="Unassembled WGS sequence"/>
</dbReference>
<dbReference type="PROSITE" id="PS51456">
    <property type="entry name" value="MYOSIN_MOTOR"/>
    <property type="match status" value="1"/>
</dbReference>
<evidence type="ECO:0000256" key="8">
    <source>
        <dbReference type="PROSITE-ProRule" id="PRU00782"/>
    </source>
</evidence>
<evidence type="ECO:0000256" key="5">
    <source>
        <dbReference type="ARBA" id="ARBA00023123"/>
    </source>
</evidence>
<evidence type="ECO:0000259" key="11">
    <source>
        <dbReference type="PROSITE" id="PS51456"/>
    </source>
</evidence>
<evidence type="ECO:0000256" key="7">
    <source>
        <dbReference type="ARBA" id="ARBA00023203"/>
    </source>
</evidence>
<dbReference type="PANTHER" id="PTHR13140">
    <property type="entry name" value="MYOSIN"/>
    <property type="match status" value="1"/>
</dbReference>
<dbReference type="Pfam" id="PF00063">
    <property type="entry name" value="Myosin_head"/>
    <property type="match status" value="1"/>
</dbReference>
<dbReference type="SUPFAM" id="SSF52540">
    <property type="entry name" value="P-loop containing nucleoside triphosphate hydrolases"/>
    <property type="match status" value="1"/>
</dbReference>
<dbReference type="PANTHER" id="PTHR13140:SF857">
    <property type="entry name" value="MYOSIN-11"/>
    <property type="match status" value="1"/>
</dbReference>
<reference evidence="12" key="1">
    <citation type="submission" date="2012-04" db="EMBL/GenBank/DDBJ databases">
        <title>The Genome Sequence of Loa loa.</title>
        <authorList>
            <consortium name="The Broad Institute Genome Sequencing Platform"/>
            <consortium name="Broad Institute Genome Sequencing Center for Infectious Disease"/>
            <person name="Nutman T.B."/>
            <person name="Fink D.L."/>
            <person name="Russ C."/>
            <person name="Young S."/>
            <person name="Zeng Q."/>
            <person name="Gargeya S."/>
            <person name="Alvarado L."/>
            <person name="Berlin A."/>
            <person name="Chapman S.B."/>
            <person name="Chen Z."/>
            <person name="Freedman E."/>
            <person name="Gellesch M."/>
            <person name="Goldberg J."/>
            <person name="Griggs A."/>
            <person name="Gujja S."/>
            <person name="Heilman E.R."/>
            <person name="Heiman D."/>
            <person name="Howarth C."/>
            <person name="Mehta T."/>
            <person name="Neiman D."/>
            <person name="Pearson M."/>
            <person name="Roberts A."/>
            <person name="Saif S."/>
            <person name="Shea T."/>
            <person name="Shenoy N."/>
            <person name="Sisk P."/>
            <person name="Stolte C."/>
            <person name="Sykes S."/>
            <person name="White J."/>
            <person name="Yandava C."/>
            <person name="Haas B."/>
            <person name="Henn M.R."/>
            <person name="Nusbaum C."/>
            <person name="Birren B."/>
        </authorList>
    </citation>
    <scope>NUCLEOTIDE SEQUENCE [LARGE SCALE GENOMIC DNA]</scope>
</reference>
<dbReference type="GO" id="GO:0016459">
    <property type="term" value="C:myosin complex"/>
    <property type="evidence" value="ECO:0007669"/>
    <property type="project" value="UniProtKB-KW"/>
</dbReference>
<evidence type="ECO:0000313" key="13">
    <source>
        <dbReference type="WBParaSite" id="EN70_2111"/>
    </source>
</evidence>
<name>A0A1I7VFX3_LOALO</name>
<evidence type="ECO:0000256" key="2">
    <source>
        <dbReference type="ARBA" id="ARBA00022741"/>
    </source>
</evidence>
<protein>
    <submittedName>
        <fullName evidence="13">Myosin motor domain-containing protein</fullName>
    </submittedName>
</protein>
<feature type="coiled-coil region" evidence="9">
    <location>
        <begin position="1226"/>
        <end position="1372"/>
    </location>
</feature>
<dbReference type="PROSITE" id="PS50096">
    <property type="entry name" value="IQ"/>
    <property type="match status" value="1"/>
</dbReference>
<dbReference type="eggNOG" id="KOG0161">
    <property type="taxonomic scope" value="Eukaryota"/>
</dbReference>
<sequence length="1468" mass="170651">MQSTVLRFLQVSAENRRSSNDFETTVWITDPDVEFRRATILEEHNDNVTVGYRDENGHFEKRIISKTEVNLPSVSYFVEDLCNLSELNDACILEAIRSRYQAQLIHSNSGLFCVVVNPWKDIPIYTKEIMQAYMHTIDKNCNLPPHVYAIAQAAYDGLLSGNNQSILITGESGAGKTVNTKRIIEYLGVVSEYRGEFGISDGIDKRLSAAGIVIEAFANASTIHNSNSSRLGKFIRIDYGDDMIMKGAQIQTYLLEKSRVVKQNNDDRNFHIFYQLLSDGFDKDLRYSFGLGQKASAYKFLNQGGKIMDPEIDDAQGVIDTLHAMDIVKFTKHEVEEIFEIIAACILLGEIKFTERTGFDITYVDGAKEVEAACRILGVKKSTLIDALTQPSIKVNDVVIRKSQNLAKTLSSLSGLCKTIYERLFNWILSRCNSALSEAFHPSKSTRTYYIGVLDIAGFEIIKMNSFEQFCINYTNEKLQQFFNDFMFIREQQEYLNEGIEWQYVDYGTDMQNTIEFIEKPLGLLSLLQEECLVPNGNDQSLLEKLLSTNSNNSIFSRSRQSARHTTISHFSIAHYAGNVAYNINGWVEKNKDLVERNGLEVLATSTKPLLQTLFPSLEEEKSRSKRQSMSSNTVSYLYKEQLLNLLETLNSTMAHFIRCIAPNRKRLPGVIDPHLVLHQLRCNGVLEGIRISRQGYPNRLLFDEFIERYRILVSDPDLGYGRNAVQRFCNAIKLDPTCIQIGKTKVYCKIGVISELENRRKNYLSSLICEIQASIRWYLEQQHYEQLLKNREVILIIQNNIRYFTEISKWNWYRLLMIVKELIPLNKDKIRLEELLKTNEQLTEELSDLRDNYEKIQKLLDEANSKVKNLEDEKELHIWQNVEMKEELTRHEELMEMMEKRFDEQHAKVMKIHNCLQENEKKIEAIENEKKDLESQLCKCKYNCNQEYEHRRKIENDLEICERTKKEMELKLELMKKERDRESNAMQELKEQMKKLTDENNQQTDVITDLQRSVMELNEKSSKFDGIMTTVKKAKKKLENERAEQEFEMEKLKENAQKTMTKVETLKESCREKDKEIRKLEKKLNQTIEESEINIAEMKKIHKQSKDELQNRFDELKKAYQKLETENKTQKMKLEYSEKERESSVESDYVSGGRQSRLGSRQYSSSSFGSIGSIRTLSRRTVEPENKFSSGFRSPSTFSLSYYSGDPFNLSRSSSHNQFANERKISQLERQIVSAHTDVQMMKREIEVYKSTLAENEKERDMLSQKTRTLDISVKELEQSLSDEKGRCHECELRLKKTQNELEHVRDKYEKAVKDGQTELLEERRKMRLKMDALLRANEVKKRDARDEQAIEELQKELAIKTSELNRVLAQVSHLENINKSQGIYGETWEHQYRMTFTELESLRDENASLKTKIRRQYREIELLKQQSEMEADVAMLESKMGISGTNTTTTTTTITESPHDKYDLSV</sequence>
<dbReference type="SMART" id="SM00242">
    <property type="entry name" value="MYSc"/>
    <property type="match status" value="1"/>
</dbReference>
<proteinExistence type="inferred from homology"/>
<evidence type="ECO:0000256" key="3">
    <source>
        <dbReference type="ARBA" id="ARBA00022840"/>
    </source>
</evidence>
<dbReference type="GO" id="GO:0005737">
    <property type="term" value="C:cytoplasm"/>
    <property type="evidence" value="ECO:0007669"/>
    <property type="project" value="TreeGrafter"/>
</dbReference>
<dbReference type="Gene3D" id="1.20.120.720">
    <property type="entry name" value="Myosin VI head, motor domain, U50 subdomain"/>
    <property type="match status" value="1"/>
</dbReference>
<dbReference type="PRINTS" id="PR00193">
    <property type="entry name" value="MYOSINHEAVY"/>
</dbReference>
<keyword evidence="3 8" id="KW-0067">ATP-binding</keyword>
<keyword evidence="7 8" id="KW-0009">Actin-binding</keyword>
<dbReference type="Gene3D" id="1.10.10.820">
    <property type="match status" value="1"/>
</dbReference>
<evidence type="ECO:0000256" key="4">
    <source>
        <dbReference type="ARBA" id="ARBA00023054"/>
    </source>
</evidence>
<dbReference type="InterPro" id="IPR036961">
    <property type="entry name" value="Kinesin_motor_dom_sf"/>
</dbReference>
<dbReference type="WBParaSite" id="EN70_2111">
    <property type="protein sequence ID" value="EN70_2111"/>
    <property type="gene ID" value="EN70_2111"/>
</dbReference>
<keyword evidence="5 8" id="KW-0518">Myosin</keyword>
<keyword evidence="2 8" id="KW-0547">Nucleotide-binding</keyword>
<keyword evidence="6 8" id="KW-0505">Motor protein</keyword>
<evidence type="ECO:0000256" key="6">
    <source>
        <dbReference type="ARBA" id="ARBA00023175"/>
    </source>
</evidence>
<evidence type="ECO:0000256" key="10">
    <source>
        <dbReference type="SAM" id="MobiDB-lite"/>
    </source>
</evidence>
<dbReference type="FunFam" id="1.10.10.820:FF:000001">
    <property type="entry name" value="Myosin heavy chain"/>
    <property type="match status" value="1"/>
</dbReference>
<dbReference type="GO" id="GO:0007015">
    <property type="term" value="P:actin filament organization"/>
    <property type="evidence" value="ECO:0007669"/>
    <property type="project" value="TreeGrafter"/>
</dbReference>
<evidence type="ECO:0000256" key="1">
    <source>
        <dbReference type="ARBA" id="ARBA00008314"/>
    </source>
</evidence>
<dbReference type="SUPFAM" id="SSF90257">
    <property type="entry name" value="Myosin rod fragments"/>
    <property type="match status" value="1"/>
</dbReference>
<evidence type="ECO:0000313" key="12">
    <source>
        <dbReference type="Proteomes" id="UP000095285"/>
    </source>
</evidence>
<keyword evidence="12" id="KW-1185">Reference proteome</keyword>
<dbReference type="Gene3D" id="1.20.58.530">
    <property type="match status" value="1"/>
</dbReference>